<evidence type="ECO:0000313" key="3">
    <source>
        <dbReference type="EMBL" id="KAK3315930.1"/>
    </source>
</evidence>
<comment type="caution">
    <text evidence="3">The sequence shown here is derived from an EMBL/GenBank/DDBJ whole genome shotgun (WGS) entry which is preliminary data.</text>
</comment>
<accession>A0AAE0HZW2</accession>
<dbReference type="Gene3D" id="3.30.360.10">
    <property type="entry name" value="Dihydrodipicolinate Reductase, domain 2"/>
    <property type="match status" value="1"/>
</dbReference>
<dbReference type="GO" id="GO:0000166">
    <property type="term" value="F:nucleotide binding"/>
    <property type="evidence" value="ECO:0007669"/>
    <property type="project" value="InterPro"/>
</dbReference>
<dbReference type="InterPro" id="IPR055080">
    <property type="entry name" value="Gal80p-like_C"/>
</dbReference>
<dbReference type="Pfam" id="PF01408">
    <property type="entry name" value="GFO_IDH_MocA"/>
    <property type="match status" value="1"/>
</dbReference>
<sequence>MAPLRVALIGLSSSAKTSWASGAHLPYLVSARGQSKFKIVALLNSSVDAAKAAIAAYNLPAETKAYGDPAALAADKDIDLVVCNTRVDKHHETIRPSIAAGQNVYCEWPLGKNDSQARDLVELARQSGSKTMVGLQGRLAPLALKVREIIESGRIGKVLSSECRGYGGTIDRQAVPEGLKYFYVREVGGNPFTIRIGHTFDFLQSVLGEASPVKGHFQVQRPEGKVFDPVTRAPLETINSDVPDLVIITGTLAESEFVQKNATIHLSYRRGQTFPGEPELVWNVNGEKGEIRVTSPSSAALQVLPGSEMPVIEVHDFETGKVDKVDWEHGWQDWQEGLDMRSRNVGALYEAFAEGGKYPTFEDALKRHEQLEGLWADWKA</sequence>
<protein>
    <recommendedName>
        <fullName evidence="5">Gfo/Idh/MocA-like oxidoreductase N-terminal domain-containing protein</fullName>
    </recommendedName>
</protein>
<dbReference type="InterPro" id="IPR000683">
    <property type="entry name" value="Gfo/Idh/MocA-like_OxRdtase_N"/>
</dbReference>
<dbReference type="Gene3D" id="3.40.50.720">
    <property type="entry name" value="NAD(P)-binding Rossmann-like Domain"/>
    <property type="match status" value="1"/>
</dbReference>
<dbReference type="AlphaFoldDB" id="A0AAE0HZW2"/>
<name>A0AAE0HZW2_9PEZI</name>
<reference evidence="3" key="2">
    <citation type="submission" date="2023-06" db="EMBL/GenBank/DDBJ databases">
        <authorList>
            <consortium name="Lawrence Berkeley National Laboratory"/>
            <person name="Haridas S."/>
            <person name="Hensen N."/>
            <person name="Bonometti L."/>
            <person name="Westerberg I."/>
            <person name="Brannstrom I.O."/>
            <person name="Guillou S."/>
            <person name="Cros-Aarteil S."/>
            <person name="Calhoun S."/>
            <person name="Kuo A."/>
            <person name="Mondo S."/>
            <person name="Pangilinan J."/>
            <person name="Riley R."/>
            <person name="Labutti K."/>
            <person name="Andreopoulos B."/>
            <person name="Lipzen A."/>
            <person name="Chen C."/>
            <person name="Yanf M."/>
            <person name="Daum C."/>
            <person name="Ng V."/>
            <person name="Clum A."/>
            <person name="Steindorff A."/>
            <person name="Ohm R."/>
            <person name="Martin F."/>
            <person name="Silar P."/>
            <person name="Natvig D."/>
            <person name="Lalanne C."/>
            <person name="Gautier V."/>
            <person name="Ament-Velasquez S.L."/>
            <person name="Kruys A."/>
            <person name="Hutchinson M.I."/>
            <person name="Powell A.J."/>
            <person name="Barry K."/>
            <person name="Miller A.N."/>
            <person name="Grigoriev I.V."/>
            <person name="Debuchy R."/>
            <person name="Gladieux P."/>
            <person name="Thoren M.H."/>
            <person name="Johannesson H."/>
        </authorList>
    </citation>
    <scope>NUCLEOTIDE SEQUENCE</scope>
    <source>
        <strain evidence="3">CBS 118394</strain>
    </source>
</reference>
<feature type="domain" description="Gfo/Idh/MocA-like oxidoreductase N-terminal" evidence="1">
    <location>
        <begin position="5"/>
        <end position="134"/>
    </location>
</feature>
<evidence type="ECO:0000259" key="2">
    <source>
        <dbReference type="Pfam" id="PF22685"/>
    </source>
</evidence>
<gene>
    <name evidence="3" type="ORF">B0H66DRAFT_273721</name>
</gene>
<dbReference type="SUPFAM" id="SSF55347">
    <property type="entry name" value="Glyceraldehyde-3-phosphate dehydrogenase-like, C-terminal domain"/>
    <property type="match status" value="1"/>
</dbReference>
<evidence type="ECO:0000313" key="4">
    <source>
        <dbReference type="Proteomes" id="UP001283341"/>
    </source>
</evidence>
<proteinExistence type="predicted"/>
<dbReference type="Proteomes" id="UP001283341">
    <property type="component" value="Unassembled WGS sequence"/>
</dbReference>
<feature type="domain" description="Gal80p-like C-terminal" evidence="2">
    <location>
        <begin position="141"/>
        <end position="294"/>
    </location>
</feature>
<evidence type="ECO:0008006" key="5">
    <source>
        <dbReference type="Google" id="ProtNLM"/>
    </source>
</evidence>
<dbReference type="Pfam" id="PF22685">
    <property type="entry name" value="Gal80p_C-like"/>
    <property type="match status" value="1"/>
</dbReference>
<dbReference type="InterPro" id="IPR036291">
    <property type="entry name" value="NAD(P)-bd_dom_sf"/>
</dbReference>
<dbReference type="EMBL" id="JAUEDM010000005">
    <property type="protein sequence ID" value="KAK3315930.1"/>
    <property type="molecule type" value="Genomic_DNA"/>
</dbReference>
<evidence type="ECO:0000259" key="1">
    <source>
        <dbReference type="Pfam" id="PF01408"/>
    </source>
</evidence>
<dbReference type="PANTHER" id="PTHR43708:SF1">
    <property type="entry name" value="GALACTOSE_LACTOSE METABOLISM REGULATORY PROTEIN GAL80"/>
    <property type="match status" value="1"/>
</dbReference>
<reference evidence="3" key="1">
    <citation type="journal article" date="2023" name="Mol. Phylogenet. Evol.">
        <title>Genome-scale phylogeny and comparative genomics of the fungal order Sordariales.</title>
        <authorList>
            <person name="Hensen N."/>
            <person name="Bonometti L."/>
            <person name="Westerberg I."/>
            <person name="Brannstrom I.O."/>
            <person name="Guillou S."/>
            <person name="Cros-Aarteil S."/>
            <person name="Calhoun S."/>
            <person name="Haridas S."/>
            <person name="Kuo A."/>
            <person name="Mondo S."/>
            <person name="Pangilinan J."/>
            <person name="Riley R."/>
            <person name="LaButti K."/>
            <person name="Andreopoulos B."/>
            <person name="Lipzen A."/>
            <person name="Chen C."/>
            <person name="Yan M."/>
            <person name="Daum C."/>
            <person name="Ng V."/>
            <person name="Clum A."/>
            <person name="Steindorff A."/>
            <person name="Ohm R.A."/>
            <person name="Martin F."/>
            <person name="Silar P."/>
            <person name="Natvig D.O."/>
            <person name="Lalanne C."/>
            <person name="Gautier V."/>
            <person name="Ament-Velasquez S.L."/>
            <person name="Kruys A."/>
            <person name="Hutchinson M.I."/>
            <person name="Powell A.J."/>
            <person name="Barry K."/>
            <person name="Miller A.N."/>
            <person name="Grigoriev I.V."/>
            <person name="Debuchy R."/>
            <person name="Gladieux P."/>
            <person name="Hiltunen Thoren M."/>
            <person name="Johannesson H."/>
        </authorList>
    </citation>
    <scope>NUCLEOTIDE SEQUENCE</scope>
    <source>
        <strain evidence="3">CBS 118394</strain>
    </source>
</reference>
<organism evidence="3 4">
    <name type="scientific">Apodospora peruviana</name>
    <dbReference type="NCBI Taxonomy" id="516989"/>
    <lineage>
        <taxon>Eukaryota</taxon>
        <taxon>Fungi</taxon>
        <taxon>Dikarya</taxon>
        <taxon>Ascomycota</taxon>
        <taxon>Pezizomycotina</taxon>
        <taxon>Sordariomycetes</taxon>
        <taxon>Sordariomycetidae</taxon>
        <taxon>Sordariales</taxon>
        <taxon>Lasiosphaeriaceae</taxon>
        <taxon>Apodospora</taxon>
    </lineage>
</organism>
<dbReference type="SUPFAM" id="SSF51735">
    <property type="entry name" value="NAD(P)-binding Rossmann-fold domains"/>
    <property type="match status" value="1"/>
</dbReference>
<dbReference type="InterPro" id="IPR051317">
    <property type="entry name" value="Gfo/Idh/MocA_oxidoreduct"/>
</dbReference>
<keyword evidence="4" id="KW-1185">Reference proteome</keyword>
<dbReference type="PANTHER" id="PTHR43708">
    <property type="entry name" value="CONSERVED EXPRESSED OXIDOREDUCTASE (EUROFUNG)"/>
    <property type="match status" value="1"/>
</dbReference>